<evidence type="ECO:0000313" key="9">
    <source>
        <dbReference type="Proteomes" id="UP000053091"/>
    </source>
</evidence>
<dbReference type="EMBL" id="DF968182">
    <property type="protein sequence ID" value="GAP42526.1"/>
    <property type="molecule type" value="Genomic_DNA"/>
</dbReference>
<keyword evidence="6" id="KW-0460">Magnesium</keyword>
<accession>A0A0S7BXK8</accession>
<comment type="subunit">
    <text evidence="6">Homodimer.</text>
</comment>
<dbReference type="GO" id="GO:0019856">
    <property type="term" value="P:pyrimidine nucleobase biosynthetic process"/>
    <property type="evidence" value="ECO:0007669"/>
    <property type="project" value="TreeGrafter"/>
</dbReference>
<dbReference type="Pfam" id="PF00156">
    <property type="entry name" value="Pribosyltran"/>
    <property type="match status" value="1"/>
</dbReference>
<name>A0A0S7BXK8_9BACT</name>
<dbReference type="SUPFAM" id="SSF53271">
    <property type="entry name" value="PRTase-like"/>
    <property type="match status" value="1"/>
</dbReference>
<dbReference type="RefSeq" id="WP_062038447.1">
    <property type="nucleotide sequence ID" value="NZ_DF968182.1"/>
</dbReference>
<comment type="pathway">
    <text evidence="1 6">Pyrimidine metabolism; UMP biosynthesis via de novo pathway; UMP from orotate: step 1/2.</text>
</comment>
<dbReference type="Proteomes" id="UP000053091">
    <property type="component" value="Unassembled WGS sequence"/>
</dbReference>
<dbReference type="PATRIC" id="fig|1678841.3.peg.745"/>
<evidence type="ECO:0000259" key="7">
    <source>
        <dbReference type="Pfam" id="PF00156"/>
    </source>
</evidence>
<dbReference type="InterPro" id="IPR029057">
    <property type="entry name" value="PRTase-like"/>
</dbReference>
<reference evidence="8" key="1">
    <citation type="journal article" date="2015" name="Genome Announc.">
        <title>Draft Genome Sequence of Bacteroidales Strain TBC1, a Novel Isolate from a Methanogenic Wastewater Treatment System.</title>
        <authorList>
            <person name="Tourlousse D.M."/>
            <person name="Matsuura N."/>
            <person name="Sun L."/>
            <person name="Toyonaga M."/>
            <person name="Kuroda K."/>
            <person name="Ohashi A."/>
            <person name="Cruz R."/>
            <person name="Yamaguchi T."/>
            <person name="Sekiguchi Y."/>
        </authorList>
    </citation>
    <scope>NUCLEOTIDE SEQUENCE [LARGE SCALE GENOMIC DNA]</scope>
    <source>
        <strain evidence="8">TBC1</strain>
    </source>
</reference>
<dbReference type="GO" id="GO:0000287">
    <property type="term" value="F:magnesium ion binding"/>
    <property type="evidence" value="ECO:0007669"/>
    <property type="project" value="UniProtKB-UniRule"/>
</dbReference>
<evidence type="ECO:0000256" key="3">
    <source>
        <dbReference type="ARBA" id="ARBA00022676"/>
    </source>
</evidence>
<evidence type="ECO:0000256" key="6">
    <source>
        <dbReference type="HAMAP-Rule" id="MF_01208"/>
    </source>
</evidence>
<evidence type="ECO:0000256" key="2">
    <source>
        <dbReference type="ARBA" id="ARBA00011971"/>
    </source>
</evidence>
<comment type="caution">
    <text evidence="6">Lacks conserved residue(s) required for the propagation of feature annotation.</text>
</comment>
<dbReference type="InterPro" id="IPR004467">
    <property type="entry name" value="Or_phspho_trans_dom"/>
</dbReference>
<dbReference type="OrthoDB" id="9802134at2"/>
<evidence type="ECO:0000256" key="5">
    <source>
        <dbReference type="ARBA" id="ARBA00022975"/>
    </source>
</evidence>
<keyword evidence="4 6" id="KW-0808">Transferase</keyword>
<evidence type="ECO:0000313" key="8">
    <source>
        <dbReference type="EMBL" id="GAP42526.1"/>
    </source>
</evidence>
<feature type="binding site" evidence="6">
    <location>
        <position position="100"/>
    </location>
    <ligand>
        <name>5-phospho-alpha-D-ribose 1-diphosphate</name>
        <dbReference type="ChEBI" id="CHEBI:58017"/>
        <note>ligand shared between dimeric partners</note>
    </ligand>
</feature>
<evidence type="ECO:0000256" key="1">
    <source>
        <dbReference type="ARBA" id="ARBA00004889"/>
    </source>
</evidence>
<keyword evidence="5 6" id="KW-0665">Pyrimidine biosynthesis</keyword>
<dbReference type="GO" id="GO:0044205">
    <property type="term" value="P:'de novo' UMP biosynthetic process"/>
    <property type="evidence" value="ECO:0007669"/>
    <property type="project" value="UniProtKB-UniRule"/>
</dbReference>
<comment type="function">
    <text evidence="6">Catalyzes the transfer of a ribosyl phosphate group from 5-phosphoribose 1-diphosphate to orotate, leading to the formation of orotidine monophosphate (OMP).</text>
</comment>
<dbReference type="UniPathway" id="UPA00070">
    <property type="reaction ID" value="UER00119"/>
</dbReference>
<dbReference type="HAMAP" id="MF_01208">
    <property type="entry name" value="PyrE"/>
    <property type="match status" value="1"/>
</dbReference>
<dbReference type="PANTHER" id="PTHR19278:SF9">
    <property type="entry name" value="URIDINE 5'-MONOPHOSPHATE SYNTHASE"/>
    <property type="match status" value="1"/>
</dbReference>
<dbReference type="CDD" id="cd06223">
    <property type="entry name" value="PRTases_typeI"/>
    <property type="match status" value="1"/>
</dbReference>
<dbReference type="EC" id="2.4.2.10" evidence="2 6"/>
<feature type="binding site" description="in other chain" evidence="6">
    <location>
        <begin position="126"/>
        <end position="134"/>
    </location>
    <ligand>
        <name>5-phospho-alpha-D-ribose 1-diphosphate</name>
        <dbReference type="ChEBI" id="CHEBI:58017"/>
        <note>ligand shared between dimeric partners</note>
    </ligand>
</feature>
<dbReference type="AlphaFoldDB" id="A0A0S7BXK8"/>
<feature type="binding site" evidence="6">
    <location>
        <position position="130"/>
    </location>
    <ligand>
        <name>orotate</name>
        <dbReference type="ChEBI" id="CHEBI:30839"/>
    </ligand>
</feature>
<comment type="similarity">
    <text evidence="6">Belongs to the purine/pyrimidine phosphoribosyltransferase family. PyrE subfamily.</text>
</comment>
<protein>
    <recommendedName>
        <fullName evidence="2 6">Orotate phosphoribosyltransferase</fullName>
        <shortName evidence="6">OPRT</shortName>
        <shortName evidence="6">OPRTase</shortName>
        <ecNumber evidence="2 6">2.4.2.10</ecNumber>
    </recommendedName>
</protein>
<proteinExistence type="inferred from homology"/>
<evidence type="ECO:0000256" key="4">
    <source>
        <dbReference type="ARBA" id="ARBA00022679"/>
    </source>
</evidence>
<gene>
    <name evidence="6" type="primary">pyrE</name>
    <name evidence="8" type="ORF">TBC1_11657</name>
</gene>
<feature type="binding site" evidence="6">
    <location>
        <position position="104"/>
    </location>
    <ligand>
        <name>5-phospho-alpha-D-ribose 1-diphosphate</name>
        <dbReference type="ChEBI" id="CHEBI:58017"/>
        <note>ligand shared between dimeric partners</note>
    </ligand>
</feature>
<comment type="cofactor">
    <cofactor evidence="6">
        <name>Mg(2+)</name>
        <dbReference type="ChEBI" id="CHEBI:18420"/>
    </cofactor>
</comment>
<dbReference type="InterPro" id="IPR023031">
    <property type="entry name" value="OPRT"/>
</dbReference>
<dbReference type="InterPro" id="IPR000836">
    <property type="entry name" value="PRTase_dom"/>
</dbReference>
<dbReference type="PANTHER" id="PTHR19278">
    <property type="entry name" value="OROTATE PHOSPHORIBOSYLTRANSFERASE"/>
    <property type="match status" value="1"/>
</dbReference>
<dbReference type="STRING" id="1678841.TBC1_11657"/>
<dbReference type="Gene3D" id="3.40.50.2020">
    <property type="match status" value="1"/>
</dbReference>
<keyword evidence="9" id="KW-1185">Reference proteome</keyword>
<comment type="catalytic activity">
    <reaction evidence="6">
        <text>orotidine 5'-phosphate + diphosphate = orotate + 5-phospho-alpha-D-ribose 1-diphosphate</text>
        <dbReference type="Rhea" id="RHEA:10380"/>
        <dbReference type="ChEBI" id="CHEBI:30839"/>
        <dbReference type="ChEBI" id="CHEBI:33019"/>
        <dbReference type="ChEBI" id="CHEBI:57538"/>
        <dbReference type="ChEBI" id="CHEBI:58017"/>
        <dbReference type="EC" id="2.4.2.10"/>
    </reaction>
</comment>
<dbReference type="NCBIfam" id="TIGR00336">
    <property type="entry name" value="pyrE"/>
    <property type="match status" value="1"/>
</dbReference>
<organism evidence="8">
    <name type="scientific">Lentimicrobium saccharophilum</name>
    <dbReference type="NCBI Taxonomy" id="1678841"/>
    <lineage>
        <taxon>Bacteria</taxon>
        <taxon>Pseudomonadati</taxon>
        <taxon>Bacteroidota</taxon>
        <taxon>Bacteroidia</taxon>
        <taxon>Bacteroidales</taxon>
        <taxon>Lentimicrobiaceae</taxon>
        <taxon>Lentimicrobium</taxon>
    </lineage>
</organism>
<sequence length="213" mass="23508">MSKNDSLALDTAEFLLQIKAIKLDVNNPFTWSSGIKSPIYCDNRKILSYPKVRTFVRQEFAKMIGEEFGSIDLIAGVATGAIAHGVLVAQDLGLPFVYVRSAKKEHGLTNQIEGVVESGQSVVVVEDLVSTGQSSLAAVKALRDAGCNVKGMVAIFTYGLDSAKTNFKKEKCTLRTLTNYDQLIKQALERDYIKESDLQSLISWRENPENWGK</sequence>
<feature type="binding site" evidence="6">
    <location>
        <position position="106"/>
    </location>
    <ligand>
        <name>5-phospho-alpha-D-ribose 1-diphosphate</name>
        <dbReference type="ChEBI" id="CHEBI:58017"/>
        <note>ligand shared between dimeric partners</note>
    </ligand>
</feature>
<keyword evidence="3 6" id="KW-0328">Glycosyltransferase</keyword>
<feature type="domain" description="Phosphoribosyltransferase" evidence="7">
    <location>
        <begin position="61"/>
        <end position="176"/>
    </location>
</feature>
<dbReference type="GO" id="GO:0004588">
    <property type="term" value="F:orotate phosphoribosyltransferase activity"/>
    <property type="evidence" value="ECO:0007669"/>
    <property type="project" value="UniProtKB-UniRule"/>
</dbReference>